<gene>
    <name evidence="4" type="ORF">C1I99_22180</name>
</gene>
<feature type="transmembrane region" description="Helical" evidence="2">
    <location>
        <begin position="12"/>
        <end position="34"/>
    </location>
</feature>
<evidence type="ECO:0000313" key="5">
    <source>
        <dbReference type="Proteomes" id="UP000248749"/>
    </source>
</evidence>
<evidence type="ECO:0000313" key="4">
    <source>
        <dbReference type="EMBL" id="PZF92179.1"/>
    </source>
</evidence>
<evidence type="ECO:0000259" key="3">
    <source>
        <dbReference type="PROSITE" id="PS50234"/>
    </source>
</evidence>
<keyword evidence="2" id="KW-1133">Transmembrane helix</keyword>
<dbReference type="SMART" id="SM00327">
    <property type="entry name" value="VWA"/>
    <property type="match status" value="1"/>
</dbReference>
<feature type="compositionally biased region" description="Low complexity" evidence="1">
    <location>
        <begin position="339"/>
        <end position="367"/>
    </location>
</feature>
<evidence type="ECO:0000256" key="2">
    <source>
        <dbReference type="SAM" id="Phobius"/>
    </source>
</evidence>
<dbReference type="SUPFAM" id="SSF53300">
    <property type="entry name" value="vWA-like"/>
    <property type="match status" value="1"/>
</dbReference>
<dbReference type="Pfam" id="PF13531">
    <property type="entry name" value="SBP_bac_11"/>
    <property type="match status" value="1"/>
</dbReference>
<comment type="caution">
    <text evidence="4">The sequence shown here is derived from an EMBL/GenBank/DDBJ whole genome shotgun (WGS) entry which is preliminary data.</text>
</comment>
<dbReference type="Gene3D" id="3.40.50.410">
    <property type="entry name" value="von Willebrand factor, type A domain"/>
    <property type="match status" value="1"/>
</dbReference>
<keyword evidence="2" id="KW-0812">Transmembrane</keyword>
<sequence>MSAGRHRMRSNIHAATAAAAVGVLAVTAGGWFGYQQLAQPDCSGQIELSVAVASELAPAVDAAATEWERDGAAVGGTCIAVNVSASDPVEVAATVAAKHGATLAGVGQASGTAVSPDVWIPDSSIWLLRLKTGGATAFDPGNGASIARSPVVVAMPEPVASRLGWPEAKLSWTQLLQQVSSSKPLRAGIVEPTRDAAGLSGLLSLTAAASASGGADAERDKVGALRALASEKSALRQDLLARFPSAPDATTIASSLGAAALSEEDVIEYNSKKPPVPLAALYLEPAPAPLDYPYAVLPGIEPAKASAARVLYEVLTTPGFRNRLAAQSLRAPDGNWGEGFAAPQGAPSPAGGQATTPSSGGTAATGGLDPLSMDRAVSSWSIATQSGRMLCVIDVSGSMKEKVPSANNATRQQVTLEAARRGLNLFDDSWSIGLWTFSTQLVGSRDYRQLVPIGPLSSGRGKLEQALSTTRSSNGDTGLYDTMLAAYKEVQEDWQAGRVNSIVLFTDGKNEDSDGITQQQLLSELNKIKDPERPVQVVIVGIGGDVSKAELESITKVTGGGAFVTEDPTKIGDIFLKAIALRKAPS</sequence>
<name>A0A2W2CV10_9ACTN</name>
<dbReference type="RefSeq" id="WP_111136158.1">
    <property type="nucleotide sequence ID" value="NZ_POUB01000184.1"/>
</dbReference>
<reference evidence="4 5" key="1">
    <citation type="submission" date="2018-01" db="EMBL/GenBank/DDBJ databases">
        <title>Draft genome sequence of Salinispora sp. 13K206.</title>
        <authorList>
            <person name="Sahin N."/>
            <person name="Saygin H."/>
            <person name="Ay H."/>
        </authorList>
    </citation>
    <scope>NUCLEOTIDE SEQUENCE [LARGE SCALE GENOMIC DNA]</scope>
    <source>
        <strain evidence="4 5">13K206</strain>
    </source>
</reference>
<feature type="domain" description="VWFA" evidence="3">
    <location>
        <begin position="388"/>
        <end position="579"/>
    </location>
</feature>
<dbReference type="InterPro" id="IPR002035">
    <property type="entry name" value="VWF_A"/>
</dbReference>
<proteinExistence type="predicted"/>
<evidence type="ECO:0000256" key="1">
    <source>
        <dbReference type="SAM" id="MobiDB-lite"/>
    </source>
</evidence>
<dbReference type="EMBL" id="POUB01000184">
    <property type="protein sequence ID" value="PZF92179.1"/>
    <property type="molecule type" value="Genomic_DNA"/>
</dbReference>
<dbReference type="OrthoDB" id="5621159at2"/>
<feature type="region of interest" description="Disordered" evidence="1">
    <location>
        <begin position="335"/>
        <end position="368"/>
    </location>
</feature>
<dbReference type="PROSITE" id="PS50234">
    <property type="entry name" value="VWFA"/>
    <property type="match status" value="1"/>
</dbReference>
<keyword evidence="5" id="KW-1185">Reference proteome</keyword>
<protein>
    <submittedName>
        <fullName evidence="4">VWA domain-containing protein</fullName>
    </submittedName>
</protein>
<organism evidence="4 5">
    <name type="scientific">Micromonospora deserti</name>
    <dbReference type="NCBI Taxonomy" id="2070366"/>
    <lineage>
        <taxon>Bacteria</taxon>
        <taxon>Bacillati</taxon>
        <taxon>Actinomycetota</taxon>
        <taxon>Actinomycetes</taxon>
        <taxon>Micromonosporales</taxon>
        <taxon>Micromonosporaceae</taxon>
        <taxon>Micromonospora</taxon>
    </lineage>
</organism>
<dbReference type="InterPro" id="IPR036465">
    <property type="entry name" value="vWFA_dom_sf"/>
</dbReference>
<dbReference type="Pfam" id="PF00092">
    <property type="entry name" value="VWA"/>
    <property type="match status" value="1"/>
</dbReference>
<accession>A0A2W2CV10</accession>
<keyword evidence="2" id="KW-0472">Membrane</keyword>
<dbReference type="AlphaFoldDB" id="A0A2W2CV10"/>
<dbReference type="Proteomes" id="UP000248749">
    <property type="component" value="Unassembled WGS sequence"/>
</dbReference>